<dbReference type="OrthoDB" id="7348799at2"/>
<dbReference type="Proteomes" id="UP000198870">
    <property type="component" value="Unassembled WGS sequence"/>
</dbReference>
<feature type="transmembrane region" description="Helical" evidence="1">
    <location>
        <begin position="53"/>
        <end position="74"/>
    </location>
</feature>
<reference evidence="3 4" key="1">
    <citation type="submission" date="2016-10" db="EMBL/GenBank/DDBJ databases">
        <authorList>
            <person name="de Groot N.N."/>
        </authorList>
    </citation>
    <scope>NUCLEOTIDE SEQUENCE [LARGE SCALE GENOMIC DNA]</scope>
    <source>
        <strain evidence="3 4">AA1</strain>
    </source>
</reference>
<evidence type="ECO:0000313" key="4">
    <source>
        <dbReference type="Proteomes" id="UP000198870"/>
    </source>
</evidence>
<keyword evidence="1" id="KW-0812">Transmembrane</keyword>
<keyword evidence="4" id="KW-1185">Reference proteome</keyword>
<feature type="transmembrane region" description="Helical" evidence="1">
    <location>
        <begin position="178"/>
        <end position="196"/>
    </location>
</feature>
<dbReference type="Pfam" id="PF01569">
    <property type="entry name" value="PAP2"/>
    <property type="match status" value="1"/>
</dbReference>
<name>A0A1G5AE73_9BACT</name>
<feature type="transmembrane region" description="Helical" evidence="1">
    <location>
        <begin position="202"/>
        <end position="223"/>
    </location>
</feature>
<dbReference type="InterPro" id="IPR000326">
    <property type="entry name" value="PAP2/HPO"/>
</dbReference>
<organism evidence="3 4">
    <name type="scientific">Desulfoluna spongiiphila</name>
    <dbReference type="NCBI Taxonomy" id="419481"/>
    <lineage>
        <taxon>Bacteria</taxon>
        <taxon>Pseudomonadati</taxon>
        <taxon>Thermodesulfobacteriota</taxon>
        <taxon>Desulfobacteria</taxon>
        <taxon>Desulfobacterales</taxon>
        <taxon>Desulfolunaceae</taxon>
        <taxon>Desulfoluna</taxon>
    </lineage>
</organism>
<accession>A0A1G5AE73</accession>
<dbReference type="CDD" id="cd03396">
    <property type="entry name" value="PAP2_like_6"/>
    <property type="match status" value="1"/>
</dbReference>
<keyword evidence="1" id="KW-1133">Transmembrane helix</keyword>
<dbReference type="SUPFAM" id="SSF48317">
    <property type="entry name" value="Acid phosphatase/Vanadium-dependent haloperoxidase"/>
    <property type="match status" value="1"/>
</dbReference>
<dbReference type="RefSeq" id="WP_092207172.1">
    <property type="nucleotide sequence ID" value="NZ_FMUX01000001.1"/>
</dbReference>
<feature type="domain" description="Phosphatidic acid phosphatase type 2/haloperoxidase" evidence="2">
    <location>
        <begin position="98"/>
        <end position="218"/>
    </location>
</feature>
<gene>
    <name evidence="3" type="ORF">SAMN05216233_10197</name>
</gene>
<dbReference type="AlphaFoldDB" id="A0A1G5AE73"/>
<dbReference type="InterPro" id="IPR036938">
    <property type="entry name" value="PAP2/HPO_sf"/>
</dbReference>
<sequence length="237" mass="25687">MGCVKRCALGVAVLGAVMALFEMTDLDLWVQDRLFNVETGLWLVDRDAPVPRLLFYTGIKGAIIAFGVALLVAYGLSFRKKGGGGSGVFFSRQRCLMMILALSVVPLTIASLKDVTNIYCPSQIERYGGDRPYVKLFEPYPVACGSCDSGRCFPAGHASGGFALMVLTHVFRKKRHKMAGLVTGLALGWVMGGYQMMKGAHFLSHTVVTMVAAWILIDCLVAVARKVHPEGRLAVVI</sequence>
<feature type="transmembrane region" description="Helical" evidence="1">
    <location>
        <begin position="155"/>
        <end position="171"/>
    </location>
</feature>
<evidence type="ECO:0000259" key="2">
    <source>
        <dbReference type="Pfam" id="PF01569"/>
    </source>
</evidence>
<evidence type="ECO:0000313" key="3">
    <source>
        <dbReference type="EMBL" id="SCX76186.1"/>
    </source>
</evidence>
<evidence type="ECO:0000256" key="1">
    <source>
        <dbReference type="SAM" id="Phobius"/>
    </source>
</evidence>
<proteinExistence type="predicted"/>
<dbReference type="EMBL" id="FMUX01000001">
    <property type="protein sequence ID" value="SCX76186.1"/>
    <property type="molecule type" value="Genomic_DNA"/>
</dbReference>
<keyword evidence="1" id="KW-0472">Membrane</keyword>
<protein>
    <submittedName>
        <fullName evidence="3">Membrane-associated enzyme, PAP2 (Acid phosphatase) superfamily</fullName>
    </submittedName>
</protein>
<dbReference type="STRING" id="419481.SAMN05216233_10197"/>
<feature type="transmembrane region" description="Helical" evidence="1">
    <location>
        <begin position="95"/>
        <end position="112"/>
    </location>
</feature>
<dbReference type="Gene3D" id="1.20.144.10">
    <property type="entry name" value="Phosphatidic acid phosphatase type 2/haloperoxidase"/>
    <property type="match status" value="1"/>
</dbReference>